<comment type="pathway">
    <text evidence="5">Cofactor biosynthesis; nicotinate biosynthesis; nicotinate from nicotinamide: step 1/1.</text>
</comment>
<evidence type="ECO:0000313" key="10">
    <source>
        <dbReference type="Proteomes" id="UP000035721"/>
    </source>
</evidence>
<keyword evidence="2" id="KW-0662">Pyridine nucleotide biosynthesis</keyword>
<dbReference type="InterPro" id="IPR000868">
    <property type="entry name" value="Isochorismatase-like_dom"/>
</dbReference>
<evidence type="ECO:0000256" key="2">
    <source>
        <dbReference type="ARBA" id="ARBA00022642"/>
    </source>
</evidence>
<dbReference type="Gene3D" id="3.40.50.850">
    <property type="entry name" value="Isochorismatase-like"/>
    <property type="match status" value="1"/>
</dbReference>
<dbReference type="Pfam" id="PF00857">
    <property type="entry name" value="Isochorismatase"/>
    <property type="match status" value="1"/>
</dbReference>
<evidence type="ECO:0000256" key="3">
    <source>
        <dbReference type="ARBA" id="ARBA00022723"/>
    </source>
</evidence>
<evidence type="ECO:0000256" key="6">
    <source>
        <dbReference type="ARBA" id="ARBA00039017"/>
    </source>
</evidence>
<dbReference type="AlphaFoldDB" id="A0A077LYQ8"/>
<accession>A0A077LYQ8</accession>
<dbReference type="EMBL" id="CAJB01000268">
    <property type="protein sequence ID" value="CCH78766.1"/>
    <property type="molecule type" value="Genomic_DNA"/>
</dbReference>
<comment type="caution">
    <text evidence="9">The sequence shown here is derived from an EMBL/GenBank/DDBJ whole genome shotgun (WGS) entry which is preliminary data.</text>
</comment>
<dbReference type="InterPro" id="IPR052347">
    <property type="entry name" value="Isochorismatase_Nicotinamidase"/>
</dbReference>
<dbReference type="PANTHER" id="PTHR11080:SF2">
    <property type="entry name" value="LD05707P"/>
    <property type="match status" value="1"/>
</dbReference>
<evidence type="ECO:0000256" key="1">
    <source>
        <dbReference type="ARBA" id="ARBA00006336"/>
    </source>
</evidence>
<dbReference type="EC" id="3.5.1.19" evidence="6"/>
<dbReference type="OrthoDB" id="9791276at2"/>
<dbReference type="GO" id="GO:0008936">
    <property type="term" value="F:nicotinamidase activity"/>
    <property type="evidence" value="ECO:0007669"/>
    <property type="project" value="UniProtKB-EC"/>
</dbReference>
<organism evidence="9 10">
    <name type="scientific">Nostocoides japonicum T1-X7</name>
    <dbReference type="NCBI Taxonomy" id="1194083"/>
    <lineage>
        <taxon>Bacteria</taxon>
        <taxon>Bacillati</taxon>
        <taxon>Actinomycetota</taxon>
        <taxon>Actinomycetes</taxon>
        <taxon>Micrococcales</taxon>
        <taxon>Intrasporangiaceae</taxon>
        <taxon>Nostocoides</taxon>
    </lineage>
</organism>
<dbReference type="RefSeq" id="WP_048550917.1">
    <property type="nucleotide sequence ID" value="NZ_HF570958.1"/>
</dbReference>
<keyword evidence="4 9" id="KW-0378">Hydrolase</keyword>
<dbReference type="Proteomes" id="UP000035721">
    <property type="component" value="Unassembled WGS sequence"/>
</dbReference>
<reference evidence="9 10" key="1">
    <citation type="journal article" date="2013" name="ISME J.">
        <title>A metabolic model for members of the genus Tetrasphaera involved in enhanced biological phosphorus removal.</title>
        <authorList>
            <person name="Kristiansen R."/>
            <person name="Nguyen H.T.T."/>
            <person name="Saunders A.M."/>
            <person name="Nielsen J.L."/>
            <person name="Wimmer R."/>
            <person name="Le V.Q."/>
            <person name="McIlroy S.J."/>
            <person name="Petrovski S."/>
            <person name="Seviour R.J."/>
            <person name="Calteau A."/>
            <person name="Nielsen K.L."/>
            <person name="Nielsen P.H."/>
        </authorList>
    </citation>
    <scope>NUCLEOTIDE SEQUENCE [LARGE SCALE GENOMIC DNA]</scope>
    <source>
        <strain evidence="9 10">T1-X7</strain>
    </source>
</reference>
<dbReference type="GO" id="GO:0046872">
    <property type="term" value="F:metal ion binding"/>
    <property type="evidence" value="ECO:0007669"/>
    <property type="project" value="UniProtKB-KW"/>
</dbReference>
<dbReference type="InterPro" id="IPR036380">
    <property type="entry name" value="Isochorismatase-like_sf"/>
</dbReference>
<comment type="similarity">
    <text evidence="1">Belongs to the isochorismatase family.</text>
</comment>
<gene>
    <name evidence="9" type="ORF">BN12_340006</name>
</gene>
<keyword evidence="3" id="KW-0479">Metal-binding</keyword>
<feature type="domain" description="Isochorismatase-like" evidence="8">
    <location>
        <begin position="12"/>
        <end position="200"/>
    </location>
</feature>
<evidence type="ECO:0000256" key="4">
    <source>
        <dbReference type="ARBA" id="ARBA00022801"/>
    </source>
</evidence>
<evidence type="ECO:0000256" key="5">
    <source>
        <dbReference type="ARBA" id="ARBA00037900"/>
    </source>
</evidence>
<sequence>MTGATGGAAHRALIIVDVQNDFTEGGSLPVAGGAEVADRLSAYVPTQRDRYAAVVATADWHQDPGAHWSGNPDFVDSWPVHCRVGTDGALFHPAAEAAFEHVEAVFRKGLHEAAYSGFEGSTVSGDTATGLADWLRSRGIQAVDIAGIATDYCVRATALDAVREGFETSVLLDLCAGVAPESTQAALDAFAEAGVTVTDTPSA</sequence>
<dbReference type="GO" id="GO:0019363">
    <property type="term" value="P:pyridine nucleotide biosynthetic process"/>
    <property type="evidence" value="ECO:0007669"/>
    <property type="project" value="UniProtKB-KW"/>
</dbReference>
<protein>
    <recommendedName>
        <fullName evidence="6">nicotinamidase</fullName>
        <ecNumber evidence="6">3.5.1.19</ecNumber>
    </recommendedName>
    <alternativeName>
        <fullName evidence="7">Nicotinamide deamidase</fullName>
    </alternativeName>
</protein>
<dbReference type="STRING" id="1194083.BN12_340006"/>
<proteinExistence type="inferred from homology"/>
<name>A0A077LYQ8_9MICO</name>
<dbReference type="PANTHER" id="PTHR11080">
    <property type="entry name" value="PYRAZINAMIDASE/NICOTINAMIDASE"/>
    <property type="match status" value="1"/>
</dbReference>
<evidence type="ECO:0000313" key="9">
    <source>
        <dbReference type="EMBL" id="CCH78766.1"/>
    </source>
</evidence>
<dbReference type="SUPFAM" id="SSF52499">
    <property type="entry name" value="Isochorismatase-like hydrolases"/>
    <property type="match status" value="1"/>
</dbReference>
<evidence type="ECO:0000259" key="8">
    <source>
        <dbReference type="Pfam" id="PF00857"/>
    </source>
</evidence>
<evidence type="ECO:0000256" key="7">
    <source>
        <dbReference type="ARBA" id="ARBA00043224"/>
    </source>
</evidence>
<keyword evidence="10" id="KW-1185">Reference proteome</keyword>